<dbReference type="VEuPathDB" id="FungiDB:BD410DRAFT_828375"/>
<reference evidence="1 2" key="1">
    <citation type="submission" date="2018-06" db="EMBL/GenBank/DDBJ databases">
        <title>A transcriptomic atlas of mushroom development highlights an independent origin of complex multicellularity.</title>
        <authorList>
            <consortium name="DOE Joint Genome Institute"/>
            <person name="Krizsan K."/>
            <person name="Almasi E."/>
            <person name="Merenyi Z."/>
            <person name="Sahu N."/>
            <person name="Viragh M."/>
            <person name="Koszo T."/>
            <person name="Mondo S."/>
            <person name="Kiss B."/>
            <person name="Balint B."/>
            <person name="Kues U."/>
            <person name="Barry K."/>
            <person name="Hegedus J.C."/>
            <person name="Henrissat B."/>
            <person name="Johnson J."/>
            <person name="Lipzen A."/>
            <person name="Ohm R."/>
            <person name="Nagy I."/>
            <person name="Pangilinan J."/>
            <person name="Yan J."/>
            <person name="Xiong Y."/>
            <person name="Grigoriev I.V."/>
            <person name="Hibbett D.S."/>
            <person name="Nagy L.G."/>
        </authorList>
    </citation>
    <scope>NUCLEOTIDE SEQUENCE [LARGE SCALE GENOMIC DNA]</scope>
    <source>
        <strain evidence="1 2">SZMC22713</strain>
    </source>
</reference>
<accession>A0A4Y7Q5N2</accession>
<evidence type="ECO:0000313" key="2">
    <source>
        <dbReference type="Proteomes" id="UP000294933"/>
    </source>
</evidence>
<protein>
    <recommendedName>
        <fullName evidence="3">F-box domain-containing protein</fullName>
    </recommendedName>
</protein>
<evidence type="ECO:0000313" key="1">
    <source>
        <dbReference type="EMBL" id="TDL22616.1"/>
    </source>
</evidence>
<name>A0A4Y7Q5N2_9AGAM</name>
<sequence>MPSAEETQLVKDFVCDHLSRVRELSILTWPAVRVDLNDIFMAPAPLLETLSVTGMDWNAFRAVDFNLGDYYPGLKRLKIFRHSLKWGSQSIRGLRVLVPGYIHRDYQPTISALIAILYGCPALAILSLNEAGPVPDTQQASGSIGPVNLPYLQELNLTLDAEACAFFLSHMAVPSTLRWNIYCTSRISEDVREVIPRSQPGHIICTSLTITFSPVNSEFCANIHPVGEECSVIKTSLEMHSNSGLESKVWFSFCA</sequence>
<evidence type="ECO:0008006" key="3">
    <source>
        <dbReference type="Google" id="ProtNLM"/>
    </source>
</evidence>
<organism evidence="1 2">
    <name type="scientific">Rickenella mellea</name>
    <dbReference type="NCBI Taxonomy" id="50990"/>
    <lineage>
        <taxon>Eukaryota</taxon>
        <taxon>Fungi</taxon>
        <taxon>Dikarya</taxon>
        <taxon>Basidiomycota</taxon>
        <taxon>Agaricomycotina</taxon>
        <taxon>Agaricomycetes</taxon>
        <taxon>Hymenochaetales</taxon>
        <taxon>Rickenellaceae</taxon>
        <taxon>Rickenella</taxon>
    </lineage>
</organism>
<dbReference type="EMBL" id="ML170174">
    <property type="protein sequence ID" value="TDL22616.1"/>
    <property type="molecule type" value="Genomic_DNA"/>
</dbReference>
<gene>
    <name evidence="1" type="ORF">BD410DRAFT_828375</name>
</gene>
<dbReference type="AlphaFoldDB" id="A0A4Y7Q5N2"/>
<proteinExistence type="predicted"/>
<dbReference type="Proteomes" id="UP000294933">
    <property type="component" value="Unassembled WGS sequence"/>
</dbReference>
<keyword evidence="2" id="KW-1185">Reference proteome</keyword>